<evidence type="ECO:0000313" key="1">
    <source>
        <dbReference type="EMBL" id="KKT62050.1"/>
    </source>
</evidence>
<gene>
    <name evidence="1" type="ORF">UW55_C0018G0017</name>
</gene>
<sequence>MIINPTKKWLAPKKPNNARMARMSAGRVQVASLGSVLVKIYRSPTSIFLIIQLNTEYEKPYPAFADQIFSTFKFIK</sequence>
<dbReference type="AlphaFoldDB" id="A0A0G1ISD8"/>
<proteinExistence type="predicted"/>
<evidence type="ECO:0000313" key="2">
    <source>
        <dbReference type="Proteomes" id="UP000033945"/>
    </source>
</evidence>
<dbReference type="Proteomes" id="UP000033945">
    <property type="component" value="Unassembled WGS sequence"/>
</dbReference>
<organism evidence="1 2">
    <name type="scientific">Candidatus Giovannonibacteria bacterium GW2011_GWA2_44_26</name>
    <dbReference type="NCBI Taxonomy" id="1618648"/>
    <lineage>
        <taxon>Bacteria</taxon>
        <taxon>Candidatus Giovannoniibacteriota</taxon>
    </lineage>
</organism>
<reference evidence="1 2" key="1">
    <citation type="journal article" date="2015" name="Nature">
        <title>rRNA introns, odd ribosomes, and small enigmatic genomes across a large radiation of phyla.</title>
        <authorList>
            <person name="Brown C.T."/>
            <person name="Hug L.A."/>
            <person name="Thomas B.C."/>
            <person name="Sharon I."/>
            <person name="Castelle C.J."/>
            <person name="Singh A."/>
            <person name="Wilkins M.J."/>
            <person name="Williams K.H."/>
            <person name="Banfield J.F."/>
        </authorList>
    </citation>
    <scope>NUCLEOTIDE SEQUENCE [LARGE SCALE GENOMIC DNA]</scope>
</reference>
<accession>A0A0G1ISD8</accession>
<dbReference type="EMBL" id="LCIT01000018">
    <property type="protein sequence ID" value="KKT62050.1"/>
    <property type="molecule type" value="Genomic_DNA"/>
</dbReference>
<comment type="caution">
    <text evidence="1">The sequence shown here is derived from an EMBL/GenBank/DDBJ whole genome shotgun (WGS) entry which is preliminary data.</text>
</comment>
<protein>
    <submittedName>
        <fullName evidence="1">Uncharacterized protein</fullName>
    </submittedName>
</protein>
<name>A0A0G1ISD8_9BACT</name>